<dbReference type="RefSeq" id="WP_195867060.1">
    <property type="nucleotide sequence ID" value="NZ_JADPKZ010000028.1"/>
</dbReference>
<dbReference type="EMBL" id="JADPKZ010000028">
    <property type="protein sequence ID" value="MBF8376815.1"/>
    <property type="molecule type" value="Genomic_DNA"/>
</dbReference>
<accession>A0ABS0F0J7</accession>
<gene>
    <name evidence="1" type="ORF">IW967_02870</name>
</gene>
<protein>
    <submittedName>
        <fullName evidence="1">Replication-relaxation family protein</fullName>
    </submittedName>
</protein>
<name>A0ABS0F0J7_9BACL</name>
<dbReference type="Pfam" id="PF13814">
    <property type="entry name" value="Replic_Relax"/>
    <property type="match status" value="1"/>
</dbReference>
<dbReference type="InterPro" id="IPR025855">
    <property type="entry name" value="Replic_Relax"/>
</dbReference>
<dbReference type="Proteomes" id="UP000642910">
    <property type="component" value="Unassembled WGS sequence"/>
</dbReference>
<proteinExistence type="predicted"/>
<evidence type="ECO:0000313" key="2">
    <source>
        <dbReference type="Proteomes" id="UP000642910"/>
    </source>
</evidence>
<organism evidence="1 2">
    <name type="scientific">Alicyclobacillus mali</name>
    <name type="common">ex Roth et al. 2021</name>
    <dbReference type="NCBI Taxonomy" id="1123961"/>
    <lineage>
        <taxon>Bacteria</taxon>
        <taxon>Bacillati</taxon>
        <taxon>Bacillota</taxon>
        <taxon>Bacilli</taxon>
        <taxon>Bacillales</taxon>
        <taxon>Alicyclobacillaceae</taxon>
        <taxon>Alicyclobacillus</taxon>
    </lineage>
</organism>
<evidence type="ECO:0000313" key="1">
    <source>
        <dbReference type="EMBL" id="MBF8376815.1"/>
    </source>
</evidence>
<comment type="caution">
    <text evidence="1">The sequence shown here is derived from an EMBL/GenBank/DDBJ whole genome shotgun (WGS) entry which is preliminary data.</text>
</comment>
<reference evidence="1 2" key="1">
    <citation type="submission" date="2020-11" db="EMBL/GenBank/DDBJ databases">
        <title>Genomic insight of Alicyclobacillus mali FL 18 reveals a new arsenic-resistant strain, with potential in environmental biotechnology.</title>
        <authorList>
            <person name="Fiorentino G."/>
            <person name="Gallo G."/>
            <person name="Aulitto M."/>
        </authorList>
    </citation>
    <scope>NUCLEOTIDE SEQUENCE [LARGE SCALE GENOMIC DNA]</scope>
    <source>
        <strain evidence="1 2">FL 18</strain>
    </source>
</reference>
<sequence>MILEWRDNDFPPEQKLLGVVYDAGVILREDAQFLLAWNPSTFSKYVRRLRQAHSEPLLRGGWLMNRTAYAYFLTEAGVRYVHHMLGIDAKPITMEAQWSHALGLNAILMRYLRKHGFDGVRWFNTREASDELWFLRKLTTHATDADLRATAIRPDASLRTPLGFWWVEFDNATETSRQLWRKFQLYVTNLSELDESFRRVVWVTKNEARRRSMEMIWARMPSNDVNMRFFVEGEEDFRI</sequence>
<keyword evidence="2" id="KW-1185">Reference proteome</keyword>